<comment type="caution">
    <text evidence="1">The sequence shown here is derived from an EMBL/GenBank/DDBJ whole genome shotgun (WGS) entry which is preliminary data.</text>
</comment>
<sequence>KNLFYVIDRVPTIDSSSSSGEKLTKSSVKGRLEFKNIDFYYPSRPDVQILKNFNLEIEPGQTVALVGSSGSGKSTIIGLLERFYNPAKGTILLDGEDIRNINIKSLRTQIGLVGQEPILFPESIRQNIEWGAAPDAPEPSLDEIIEACKKSNAHEFITDLPNKYDTKVGEKGALMSGGQKQRIAIARALIKDPAILLLDEATSALDTESELLVQEALDKASLRRTTIVIAHRLSTVKNADKIVVMSKGEVLEVGRHEELISRHGVYYGLVQAQELKTKHDASKSELFSEDEEEDDLSDGDVKITFEDEERPRMALRKMSTRASTIKSIEEIRMEEAKEKTKQPAPLGRILKLQRPEYVIMLFGTLGAAVNGAITPLFSFLFSSLLDVFSKTDRPHELRHDADFWALMFVVLAIVSFIANFLQVFFFTLSGERLTKRLRTLTFEKLLKMDIGYFDYEKNSTGVLTSKLALDASRVEGLTGTLMGSIMQLGTNIILGVAIAFAYGWKLTLVVLAATPGIFISGYLQMKVLAGFGAMNAKAYEESGQIVQQSVSNIRTIVSLTREDTFKNLYDTSIQNPHELAIRGSIVSSIGFGLSQAMMFFVYALAFWYGEQLIGNLEYDMNQLMKSLFAVVFSAMAAGNVSTFAPNTAKAKIAALSIFEILDRPSLTDPTQNEGKDRPSPVTGSASIHDAYFKYPARPNLRILRGLDLSISPSKTVALVGGSESVNVKKWNLEYLRRNMALVGQEPVLFDITIGENIAYGKEGCTQDEIVESAKSANIHNFISGLPRGYDTPVGERGTQLSGGQKQRIAIARALIRNPKILLLDEATSALDSESEKIVQDALDRASTNRT</sequence>
<feature type="non-terminal residue" evidence="1">
    <location>
        <position position="850"/>
    </location>
</feature>
<accession>A0ACA9MMN6</accession>
<evidence type="ECO:0000313" key="2">
    <source>
        <dbReference type="Proteomes" id="UP000789525"/>
    </source>
</evidence>
<reference evidence="1" key="1">
    <citation type="submission" date="2021-06" db="EMBL/GenBank/DDBJ databases">
        <authorList>
            <person name="Kallberg Y."/>
            <person name="Tangrot J."/>
            <person name="Rosling A."/>
        </authorList>
    </citation>
    <scope>NUCLEOTIDE SEQUENCE</scope>
    <source>
        <strain evidence="1">CL356</strain>
    </source>
</reference>
<keyword evidence="2" id="KW-1185">Reference proteome</keyword>
<name>A0ACA9MMN6_9GLOM</name>
<dbReference type="EMBL" id="CAJVPT010013930">
    <property type="protein sequence ID" value="CAG8600245.1"/>
    <property type="molecule type" value="Genomic_DNA"/>
</dbReference>
<organism evidence="1 2">
    <name type="scientific">Acaulospora colombiana</name>
    <dbReference type="NCBI Taxonomy" id="27376"/>
    <lineage>
        <taxon>Eukaryota</taxon>
        <taxon>Fungi</taxon>
        <taxon>Fungi incertae sedis</taxon>
        <taxon>Mucoromycota</taxon>
        <taxon>Glomeromycotina</taxon>
        <taxon>Glomeromycetes</taxon>
        <taxon>Diversisporales</taxon>
        <taxon>Acaulosporaceae</taxon>
        <taxon>Acaulospora</taxon>
    </lineage>
</organism>
<protein>
    <submittedName>
        <fullName evidence="1">9961_t:CDS:1</fullName>
    </submittedName>
</protein>
<feature type="non-terminal residue" evidence="1">
    <location>
        <position position="1"/>
    </location>
</feature>
<dbReference type="Proteomes" id="UP000789525">
    <property type="component" value="Unassembled WGS sequence"/>
</dbReference>
<proteinExistence type="predicted"/>
<evidence type="ECO:0000313" key="1">
    <source>
        <dbReference type="EMBL" id="CAG8600245.1"/>
    </source>
</evidence>
<gene>
    <name evidence="1" type="ORF">ACOLOM_LOCUS6654</name>
</gene>